<dbReference type="SUPFAM" id="SSF52218">
    <property type="entry name" value="Flavoproteins"/>
    <property type="match status" value="1"/>
</dbReference>
<dbReference type="InterPro" id="IPR029039">
    <property type="entry name" value="Flavoprotein-like_sf"/>
</dbReference>
<dbReference type="InterPro" id="IPR050712">
    <property type="entry name" value="NAD(P)H-dep_reductase"/>
</dbReference>
<dbReference type="EMBL" id="JXCZ01000012">
    <property type="protein sequence ID" value="KOY79457.1"/>
    <property type="molecule type" value="Genomic_DNA"/>
</dbReference>
<dbReference type="Pfam" id="PF03358">
    <property type="entry name" value="FMN_red"/>
    <property type="match status" value="1"/>
</dbReference>
<dbReference type="Proteomes" id="UP000037749">
    <property type="component" value="Unassembled WGS sequence"/>
</dbReference>
<sequence>MMKKVGIIIGSSRPSRISPEIADWLKQRLSSDRFKTEIIDLAKVNLPFLDEEEVPAKQEYKQKHSIEWSNKIKSLDAVVLLFPQYNWSFPAVLKNAVDYLAAEWKNKIVALVTYGSHGGLQAQMSFNMLAVGLKMQPTSVNPLLTIKGEMFDENNHFKDINADFSSQAYKVELLKEELNHLL</sequence>
<name>A0A0M9DFC6_9LACO</name>
<evidence type="ECO:0000259" key="1">
    <source>
        <dbReference type="Pfam" id="PF03358"/>
    </source>
</evidence>
<feature type="domain" description="NADPH-dependent FMN reductase-like" evidence="1">
    <location>
        <begin position="4"/>
        <end position="137"/>
    </location>
</feature>
<reference evidence="2 3" key="1">
    <citation type="journal article" date="2015" name="Genome Biol. Evol.">
        <title>Functionally Structured Genomes in Lactobacillus kunkeei Colonizing the Honey Crop and Food Products of Honeybees and Stingless Bees.</title>
        <authorList>
            <person name="Tamarit D."/>
            <person name="Ellegaard K.M."/>
            <person name="Wikander J."/>
            <person name="Olofsson T."/>
            <person name="Vasquez A."/>
            <person name="Andersson S.G."/>
        </authorList>
    </citation>
    <scope>NUCLEOTIDE SEQUENCE [LARGE SCALE GENOMIC DNA]</scope>
    <source>
        <strain evidence="2 3">LAla</strain>
    </source>
</reference>
<organism evidence="2 3">
    <name type="scientific">Apilactobacillus kunkeei</name>
    <dbReference type="NCBI Taxonomy" id="148814"/>
    <lineage>
        <taxon>Bacteria</taxon>
        <taxon>Bacillati</taxon>
        <taxon>Bacillota</taxon>
        <taxon>Bacilli</taxon>
        <taxon>Lactobacillales</taxon>
        <taxon>Lactobacillaceae</taxon>
        <taxon>Apilactobacillus</taxon>
    </lineage>
</organism>
<gene>
    <name evidence="2" type="ORF">RZ72_10020</name>
</gene>
<dbReference type="PATRIC" id="fig|148814.9.peg.450"/>
<protein>
    <submittedName>
        <fullName evidence="2">Flavoprotein</fullName>
    </submittedName>
</protein>
<comment type="caution">
    <text evidence="2">The sequence shown here is derived from an EMBL/GenBank/DDBJ whole genome shotgun (WGS) entry which is preliminary data.</text>
</comment>
<dbReference type="GO" id="GO:0005829">
    <property type="term" value="C:cytosol"/>
    <property type="evidence" value="ECO:0007669"/>
    <property type="project" value="TreeGrafter"/>
</dbReference>
<accession>A0A0M9DFC6</accession>
<dbReference type="GO" id="GO:0016491">
    <property type="term" value="F:oxidoreductase activity"/>
    <property type="evidence" value="ECO:0007669"/>
    <property type="project" value="InterPro"/>
</dbReference>
<proteinExistence type="predicted"/>
<dbReference type="PANTHER" id="PTHR30543:SF21">
    <property type="entry name" value="NAD(P)H-DEPENDENT FMN REDUCTASE LOT6"/>
    <property type="match status" value="1"/>
</dbReference>
<dbReference type="AlphaFoldDB" id="A0A0M9DFC6"/>
<dbReference type="PANTHER" id="PTHR30543">
    <property type="entry name" value="CHROMATE REDUCTASE"/>
    <property type="match status" value="1"/>
</dbReference>
<dbReference type="GO" id="GO:0010181">
    <property type="term" value="F:FMN binding"/>
    <property type="evidence" value="ECO:0007669"/>
    <property type="project" value="TreeGrafter"/>
</dbReference>
<dbReference type="Gene3D" id="3.40.50.360">
    <property type="match status" value="1"/>
</dbReference>
<evidence type="ECO:0000313" key="3">
    <source>
        <dbReference type="Proteomes" id="UP000037749"/>
    </source>
</evidence>
<evidence type="ECO:0000313" key="2">
    <source>
        <dbReference type="EMBL" id="KOY79457.1"/>
    </source>
</evidence>
<dbReference type="InterPro" id="IPR005025">
    <property type="entry name" value="FMN_Rdtase-like_dom"/>
</dbReference>